<dbReference type="AlphaFoldDB" id="A0A8K0TIK1"/>
<comment type="subcellular location">
    <subcellularLocation>
        <location evidence="1">Membrane</location>
        <topology evidence="1">Multi-pass membrane protein</topology>
    </subcellularLocation>
</comment>
<feature type="transmembrane region" description="Helical" evidence="6">
    <location>
        <begin position="198"/>
        <end position="224"/>
    </location>
</feature>
<evidence type="ECO:0000256" key="5">
    <source>
        <dbReference type="SAM" id="MobiDB-lite"/>
    </source>
</evidence>
<evidence type="ECO:0000256" key="2">
    <source>
        <dbReference type="ARBA" id="ARBA00022692"/>
    </source>
</evidence>
<keyword evidence="4 6" id="KW-0472">Membrane</keyword>
<evidence type="ECO:0000313" key="9">
    <source>
        <dbReference type="Proteomes" id="UP000813385"/>
    </source>
</evidence>
<feature type="transmembrane region" description="Helical" evidence="6">
    <location>
        <begin position="474"/>
        <end position="498"/>
    </location>
</feature>
<proteinExistence type="predicted"/>
<reference evidence="8" key="1">
    <citation type="journal article" date="2021" name="Nat. Commun.">
        <title>Genetic determinants of endophytism in the Arabidopsis root mycobiome.</title>
        <authorList>
            <person name="Mesny F."/>
            <person name="Miyauchi S."/>
            <person name="Thiergart T."/>
            <person name="Pickel B."/>
            <person name="Atanasova L."/>
            <person name="Karlsson M."/>
            <person name="Huettel B."/>
            <person name="Barry K.W."/>
            <person name="Haridas S."/>
            <person name="Chen C."/>
            <person name="Bauer D."/>
            <person name="Andreopoulos W."/>
            <person name="Pangilinan J."/>
            <person name="LaButti K."/>
            <person name="Riley R."/>
            <person name="Lipzen A."/>
            <person name="Clum A."/>
            <person name="Drula E."/>
            <person name="Henrissat B."/>
            <person name="Kohler A."/>
            <person name="Grigoriev I.V."/>
            <person name="Martin F.M."/>
            <person name="Hacquard S."/>
        </authorList>
    </citation>
    <scope>NUCLEOTIDE SEQUENCE</scope>
    <source>
        <strain evidence="8">MPI-CAGE-AT-0016</strain>
    </source>
</reference>
<feature type="transmembrane region" description="Helical" evidence="6">
    <location>
        <begin position="109"/>
        <end position="128"/>
    </location>
</feature>
<dbReference type="Proteomes" id="UP000813385">
    <property type="component" value="Unassembled WGS sequence"/>
</dbReference>
<evidence type="ECO:0000256" key="3">
    <source>
        <dbReference type="ARBA" id="ARBA00022989"/>
    </source>
</evidence>
<feature type="transmembrane region" description="Helical" evidence="6">
    <location>
        <begin position="526"/>
        <end position="545"/>
    </location>
</feature>
<feature type="domain" description="Major facilitator superfamily (MFS) profile" evidence="7">
    <location>
        <begin position="74"/>
        <end position="549"/>
    </location>
</feature>
<feature type="transmembrane region" description="Helical" evidence="6">
    <location>
        <begin position="74"/>
        <end position="97"/>
    </location>
</feature>
<evidence type="ECO:0000259" key="7">
    <source>
        <dbReference type="PROSITE" id="PS50850"/>
    </source>
</evidence>
<comment type="caution">
    <text evidence="8">The sequence shown here is derived from an EMBL/GenBank/DDBJ whole genome shotgun (WGS) entry which is preliminary data.</text>
</comment>
<feature type="transmembrane region" description="Helical" evidence="6">
    <location>
        <begin position="344"/>
        <end position="364"/>
    </location>
</feature>
<feature type="transmembrane region" description="Helical" evidence="6">
    <location>
        <begin position="270"/>
        <end position="290"/>
    </location>
</feature>
<evidence type="ECO:0000256" key="1">
    <source>
        <dbReference type="ARBA" id="ARBA00004141"/>
    </source>
</evidence>
<evidence type="ECO:0000313" key="8">
    <source>
        <dbReference type="EMBL" id="KAH7362101.1"/>
    </source>
</evidence>
<dbReference type="Gene3D" id="1.20.1250.20">
    <property type="entry name" value="MFS general substrate transporter like domains"/>
    <property type="match status" value="2"/>
</dbReference>
<feature type="transmembrane region" description="Helical" evidence="6">
    <location>
        <begin position="140"/>
        <end position="158"/>
    </location>
</feature>
<organism evidence="8 9">
    <name type="scientific">Plectosphaerella cucumerina</name>
    <dbReference type="NCBI Taxonomy" id="40658"/>
    <lineage>
        <taxon>Eukaryota</taxon>
        <taxon>Fungi</taxon>
        <taxon>Dikarya</taxon>
        <taxon>Ascomycota</taxon>
        <taxon>Pezizomycotina</taxon>
        <taxon>Sordariomycetes</taxon>
        <taxon>Hypocreomycetidae</taxon>
        <taxon>Glomerellales</taxon>
        <taxon>Plectosphaerellaceae</taxon>
        <taxon>Plectosphaerella</taxon>
    </lineage>
</organism>
<feature type="region of interest" description="Disordered" evidence="5">
    <location>
        <begin position="1"/>
        <end position="49"/>
    </location>
</feature>
<keyword evidence="3 6" id="KW-1133">Transmembrane helix</keyword>
<evidence type="ECO:0000256" key="6">
    <source>
        <dbReference type="SAM" id="Phobius"/>
    </source>
</evidence>
<feature type="transmembrane region" description="Helical" evidence="6">
    <location>
        <begin position="164"/>
        <end position="186"/>
    </location>
</feature>
<dbReference type="OrthoDB" id="2130629at2759"/>
<keyword evidence="2 6" id="KW-0812">Transmembrane</keyword>
<feature type="transmembrane region" description="Helical" evidence="6">
    <location>
        <begin position="409"/>
        <end position="428"/>
    </location>
</feature>
<accession>A0A8K0TIK1</accession>
<dbReference type="InterPro" id="IPR011701">
    <property type="entry name" value="MFS"/>
</dbReference>
<feature type="transmembrane region" description="Helical" evidence="6">
    <location>
        <begin position="434"/>
        <end position="453"/>
    </location>
</feature>
<dbReference type="GO" id="GO:0016020">
    <property type="term" value="C:membrane"/>
    <property type="evidence" value="ECO:0007669"/>
    <property type="project" value="UniProtKB-SubCell"/>
</dbReference>
<dbReference type="SUPFAM" id="SSF103473">
    <property type="entry name" value="MFS general substrate transporter"/>
    <property type="match status" value="1"/>
</dbReference>
<dbReference type="PANTHER" id="PTHR42718:SF10">
    <property type="entry name" value="TRANSPORTER, PUTATIVE (AFU_ORTHOLOGUE AFUA_8G06760)-RELATED"/>
    <property type="match status" value="1"/>
</dbReference>
<dbReference type="EMBL" id="JAGPXD010000003">
    <property type="protein sequence ID" value="KAH7362101.1"/>
    <property type="molecule type" value="Genomic_DNA"/>
</dbReference>
<protein>
    <submittedName>
        <fullName evidence="8">Major facilitator superfamily domain-containing protein</fullName>
    </submittedName>
</protein>
<dbReference type="InterPro" id="IPR020846">
    <property type="entry name" value="MFS_dom"/>
</dbReference>
<sequence>MSSTQVESEIELASLPKNGGGHVFTSNEAKSDGRSIMAPKMSPKLPDTDPLVATSRETLYAEPEPPSKMRSAGVMTTLACISLLNSFNSGMLTVALPTIAKELALPENLLLWPASVYALAQSCTLLLMGAIADIVGNRPIFITGSLLHTAWTLAVSLSKTGNQLIAFRALQGIAMSFCMPTAVGTLTATFPTGRLRNVAFAVFGGGSPIGFALGLFLGGVFVKLSDWRTGYYMSAGINATSLLLAWFVLPGKNTLITPPRQLKDALAHDFDWVGIASASGCLALLSYVFAEITHGSSAMKQPHVIALLTVAVLLVPFFIFWEGRQERTGRPAILPNSIWRRSEFTTVCVSVFLVWSWFNAFGYWSTLYFQITQELDAFQAALRFLPLVVIGLATNVVAGLVVDKVGASTLMLIGGILSAASPIIFALQDPGWSYWVSGFPAMLLSAISTDLLFNISNLVITTNFPSKSQALAGGVFNTVTQLGNSIGLAVTAMVSASVNHSSEQNRRVASGELTYDYATLSGYRSAFWTCFAAAVISTGISAIGLRKAGKVGMKKTV</sequence>
<dbReference type="PROSITE" id="PS50850">
    <property type="entry name" value="MFS"/>
    <property type="match status" value="1"/>
</dbReference>
<feature type="transmembrane region" description="Helical" evidence="6">
    <location>
        <begin position="230"/>
        <end position="249"/>
    </location>
</feature>
<dbReference type="PANTHER" id="PTHR42718">
    <property type="entry name" value="MAJOR FACILITATOR SUPERFAMILY MULTIDRUG TRANSPORTER MFSC"/>
    <property type="match status" value="1"/>
</dbReference>
<dbReference type="GO" id="GO:0022857">
    <property type="term" value="F:transmembrane transporter activity"/>
    <property type="evidence" value="ECO:0007669"/>
    <property type="project" value="InterPro"/>
</dbReference>
<dbReference type="Pfam" id="PF07690">
    <property type="entry name" value="MFS_1"/>
    <property type="match status" value="1"/>
</dbReference>
<evidence type="ECO:0000256" key="4">
    <source>
        <dbReference type="ARBA" id="ARBA00023136"/>
    </source>
</evidence>
<feature type="transmembrane region" description="Helical" evidence="6">
    <location>
        <begin position="384"/>
        <end position="402"/>
    </location>
</feature>
<dbReference type="InterPro" id="IPR036259">
    <property type="entry name" value="MFS_trans_sf"/>
</dbReference>
<gene>
    <name evidence="8" type="ORF">B0T11DRAFT_280181</name>
</gene>
<feature type="transmembrane region" description="Helical" evidence="6">
    <location>
        <begin position="302"/>
        <end position="323"/>
    </location>
</feature>
<keyword evidence="9" id="KW-1185">Reference proteome</keyword>
<name>A0A8K0TIK1_9PEZI</name>